<keyword evidence="12" id="KW-0997">Cell inner membrane</keyword>
<dbReference type="AlphaFoldDB" id="A0A1I5VSW8"/>
<proteinExistence type="inferred from homology"/>
<evidence type="ECO:0000256" key="11">
    <source>
        <dbReference type="PIRSR" id="PIRSR006268-2"/>
    </source>
</evidence>
<comment type="catalytic activity">
    <reaction evidence="9 10 12">
        <text>L-threonyl-[protein] + FAD = FMN-L-threonyl-[protein] + AMP + H(+)</text>
        <dbReference type="Rhea" id="RHEA:36847"/>
        <dbReference type="Rhea" id="RHEA-COMP:11060"/>
        <dbReference type="Rhea" id="RHEA-COMP:11061"/>
        <dbReference type="ChEBI" id="CHEBI:15378"/>
        <dbReference type="ChEBI" id="CHEBI:30013"/>
        <dbReference type="ChEBI" id="CHEBI:57692"/>
        <dbReference type="ChEBI" id="CHEBI:74257"/>
        <dbReference type="ChEBI" id="CHEBI:456215"/>
        <dbReference type="EC" id="2.7.1.180"/>
    </reaction>
</comment>
<keyword evidence="7 10" id="KW-0460">Magnesium</keyword>
<dbReference type="EMBL" id="FOXR01000012">
    <property type="protein sequence ID" value="SFQ10066.1"/>
    <property type="molecule type" value="Genomic_DNA"/>
</dbReference>
<evidence type="ECO:0000256" key="3">
    <source>
        <dbReference type="ARBA" id="ARBA00022630"/>
    </source>
</evidence>
<keyword evidence="3 10" id="KW-0285">Flavoprotein</keyword>
<dbReference type="STRING" id="937334.SAMN05444406_11237"/>
<evidence type="ECO:0000256" key="12">
    <source>
        <dbReference type="RuleBase" id="RU363002"/>
    </source>
</evidence>
<evidence type="ECO:0000256" key="5">
    <source>
        <dbReference type="ARBA" id="ARBA00022723"/>
    </source>
</evidence>
<evidence type="ECO:0000256" key="1">
    <source>
        <dbReference type="ARBA" id="ARBA00011955"/>
    </source>
</evidence>
<evidence type="ECO:0000256" key="8">
    <source>
        <dbReference type="ARBA" id="ARBA00031306"/>
    </source>
</evidence>
<comment type="cofactor">
    <cofactor evidence="11">
        <name>Mg(2+)</name>
        <dbReference type="ChEBI" id="CHEBI:18420"/>
    </cofactor>
    <cofactor evidence="11">
        <name>Mn(2+)</name>
        <dbReference type="ChEBI" id="CHEBI:29035"/>
    </cofactor>
    <text evidence="11">Magnesium. Can also use manganese.</text>
</comment>
<evidence type="ECO:0000256" key="2">
    <source>
        <dbReference type="ARBA" id="ARBA00016337"/>
    </source>
</evidence>
<dbReference type="Gene3D" id="3.10.520.10">
    <property type="entry name" value="ApbE-like domains"/>
    <property type="match status" value="1"/>
</dbReference>
<dbReference type="InterPro" id="IPR003374">
    <property type="entry name" value="ApbE-like_sf"/>
</dbReference>
<dbReference type="SUPFAM" id="SSF143631">
    <property type="entry name" value="ApbE-like"/>
    <property type="match status" value="1"/>
</dbReference>
<organism evidence="13 14">
    <name type="scientific">Caldicoprobacter faecalis</name>
    <dbReference type="NCBI Taxonomy" id="937334"/>
    <lineage>
        <taxon>Bacteria</taxon>
        <taxon>Bacillati</taxon>
        <taxon>Bacillota</taxon>
        <taxon>Clostridia</taxon>
        <taxon>Caldicoprobacterales</taxon>
        <taxon>Caldicoprobacteraceae</taxon>
        <taxon>Caldicoprobacter</taxon>
    </lineage>
</organism>
<reference evidence="13 14" key="1">
    <citation type="submission" date="2016-10" db="EMBL/GenBank/DDBJ databases">
        <authorList>
            <person name="de Groot N.N."/>
        </authorList>
    </citation>
    <scope>NUCLEOTIDE SEQUENCE [LARGE SCALE GENOMIC DNA]</scope>
    <source>
        <strain evidence="13 14">DSM 20678</strain>
    </source>
</reference>
<evidence type="ECO:0000313" key="13">
    <source>
        <dbReference type="EMBL" id="SFQ10066.1"/>
    </source>
</evidence>
<comment type="function">
    <text evidence="12">Flavin transferase that catalyzes the transfer of the FMN moiety of FAD and its covalent binding to the hydroxyl group of a threonine residue in a target flavoprotein.</text>
</comment>
<evidence type="ECO:0000256" key="6">
    <source>
        <dbReference type="ARBA" id="ARBA00022827"/>
    </source>
</evidence>
<keyword evidence="5 10" id="KW-0479">Metal-binding</keyword>
<keyword evidence="4 10" id="KW-0808">Transferase</keyword>
<keyword evidence="6 10" id="KW-0274">FAD</keyword>
<keyword evidence="12" id="KW-1003">Cell membrane</keyword>
<feature type="binding site" evidence="11">
    <location>
        <position position="177"/>
    </location>
    <ligand>
        <name>Mg(2+)</name>
        <dbReference type="ChEBI" id="CHEBI:18420"/>
    </ligand>
</feature>
<dbReference type="Pfam" id="PF02424">
    <property type="entry name" value="ApbE"/>
    <property type="match status" value="1"/>
</dbReference>
<dbReference type="GO" id="GO:0046872">
    <property type="term" value="F:metal ion binding"/>
    <property type="evidence" value="ECO:0007669"/>
    <property type="project" value="UniProtKB-UniRule"/>
</dbReference>
<evidence type="ECO:0000256" key="10">
    <source>
        <dbReference type="PIRNR" id="PIRNR006268"/>
    </source>
</evidence>
<dbReference type="Proteomes" id="UP000198577">
    <property type="component" value="Unassembled WGS sequence"/>
</dbReference>
<evidence type="ECO:0000256" key="7">
    <source>
        <dbReference type="ARBA" id="ARBA00022842"/>
    </source>
</evidence>
<dbReference type="PROSITE" id="PS51257">
    <property type="entry name" value="PROKAR_LIPOPROTEIN"/>
    <property type="match status" value="1"/>
</dbReference>
<dbReference type="RefSeq" id="WP_177206110.1">
    <property type="nucleotide sequence ID" value="NZ_FOXR01000012.1"/>
</dbReference>
<feature type="binding site" evidence="11">
    <location>
        <position position="300"/>
    </location>
    <ligand>
        <name>Mg(2+)</name>
        <dbReference type="ChEBI" id="CHEBI:18420"/>
    </ligand>
</feature>
<dbReference type="PIRSF" id="PIRSF006268">
    <property type="entry name" value="ApbE"/>
    <property type="match status" value="1"/>
</dbReference>
<evidence type="ECO:0000256" key="9">
    <source>
        <dbReference type="ARBA" id="ARBA00048540"/>
    </source>
</evidence>
<keyword evidence="12 13" id="KW-0449">Lipoprotein</keyword>
<dbReference type="EC" id="2.7.1.180" evidence="1 10"/>
<evidence type="ECO:0000256" key="4">
    <source>
        <dbReference type="ARBA" id="ARBA00022679"/>
    </source>
</evidence>
<evidence type="ECO:0000313" key="14">
    <source>
        <dbReference type="Proteomes" id="UP000198577"/>
    </source>
</evidence>
<keyword evidence="14" id="KW-1185">Reference proteome</keyword>
<feature type="binding site" evidence="11">
    <location>
        <position position="296"/>
    </location>
    <ligand>
        <name>Mg(2+)</name>
        <dbReference type="ChEBI" id="CHEBI:18420"/>
    </ligand>
</feature>
<comment type="similarity">
    <text evidence="10 12">Belongs to the ApbE family.</text>
</comment>
<dbReference type="InterPro" id="IPR024932">
    <property type="entry name" value="ApbE"/>
</dbReference>
<gene>
    <name evidence="13" type="ORF">SAMN05444406_11237</name>
</gene>
<protein>
    <recommendedName>
        <fullName evidence="2 10">FAD:protein FMN transferase</fullName>
        <ecNumber evidence="1 10">2.7.1.180</ecNumber>
    </recommendedName>
    <alternativeName>
        <fullName evidence="8 10">Flavin transferase</fullName>
    </alternativeName>
</protein>
<sequence length="352" mass="39135">MKGYQRICALIIIIFLASVALQSCARTRGLQEYRKDIFALDTWVNIRIYAGKEGPDILDKAIRRIEEIENRMSVTIPDSDVSRINSNAGKQPVKVHDDTFEVIKKALEYAEISNGAFDITIYPIVKLWGITSEHPRVPSNAEIRDKLRFVDYRNVVLDEDEKTVYLKKPGMGIDLGAIAKGYAADEVARILREEGVVHALINMGGNMVAMGGKPNGQPWRIGIQDPRAEGARRHIAIIEVMDGSVVSSGDYERYIVDIYKKTGKRYHHIFDPSTGYPANSGLMATTVVAPNSIDADALSTTVFVMGAKKGLELVDKMEGIEALAITFDKKIYTSRGLQGKLIVTDKEYELQP</sequence>
<keyword evidence="12" id="KW-0472">Membrane</keyword>
<dbReference type="PANTHER" id="PTHR30040">
    <property type="entry name" value="THIAMINE BIOSYNTHESIS LIPOPROTEIN APBE"/>
    <property type="match status" value="1"/>
</dbReference>
<dbReference type="GO" id="GO:0005886">
    <property type="term" value="C:plasma membrane"/>
    <property type="evidence" value="ECO:0007669"/>
    <property type="project" value="UniProtKB-SubCell"/>
</dbReference>
<dbReference type="GO" id="GO:0016740">
    <property type="term" value="F:transferase activity"/>
    <property type="evidence" value="ECO:0007669"/>
    <property type="project" value="UniProtKB-UniRule"/>
</dbReference>
<name>A0A1I5VSW8_9FIRM</name>
<accession>A0A1I5VSW8</accession>
<comment type="subcellular location">
    <subcellularLocation>
        <location evidence="12">Cell inner membrane</location>
        <topology evidence="12">Lipid-anchor</topology>
        <orientation evidence="12">Periplasmic side</orientation>
    </subcellularLocation>
</comment>
<dbReference type="PANTHER" id="PTHR30040:SF2">
    <property type="entry name" value="FAD:PROTEIN FMN TRANSFERASE"/>
    <property type="match status" value="1"/>
</dbReference>